<feature type="non-terminal residue" evidence="2">
    <location>
        <position position="404"/>
    </location>
</feature>
<comment type="caution">
    <text evidence="2">The sequence shown here is derived from an EMBL/GenBank/DDBJ whole genome shotgun (WGS) entry which is preliminary data.</text>
</comment>
<sequence>DRREALPIPWALISAWEFHVCTSGAPLTTKLILGAILLAVHGCLRFGDLQRIDFESLSLGRTALHGICYATKTTDKGQPFAVTLAGLTGRSTTASCWVLHWLHAMRTAIDYMWSPGDVVDFVWLSTAPELNAILELSPASYCTAMLALRWAATLPWLPPGQGLTAHEAAQLTLHSMKSTGLASAAQLRLWKEHRLTHGHHRDSAALYSRNDVFASLDVQHSLSDSMCTGWRAERSIARGGQDLLDPRWVFFVTRHEHLHAAAAASIETAAAPQPTSPDDIEDCTQDKDAAGHQASASQHDIGDPIEDFTDEEAAMVARAAALHTDDTSSAESSVSSDHNPERRVPLIIDGDQRFACTGPWGKWHRVAMPQEGVPLRTACGIRLGVAAQFSDQPHGVTCRRKACA</sequence>
<feature type="region of interest" description="Disordered" evidence="1">
    <location>
        <begin position="265"/>
        <end position="304"/>
    </location>
</feature>
<accession>A0A813C155</accession>
<dbReference type="OrthoDB" id="448159at2759"/>
<dbReference type="EMBL" id="CAJNJA010084387">
    <property type="protein sequence ID" value="CAE7937114.1"/>
    <property type="molecule type" value="Genomic_DNA"/>
</dbReference>
<protein>
    <submittedName>
        <fullName evidence="2">Uncharacterized protein</fullName>
    </submittedName>
</protein>
<evidence type="ECO:0000313" key="3">
    <source>
        <dbReference type="Proteomes" id="UP000601435"/>
    </source>
</evidence>
<evidence type="ECO:0000256" key="1">
    <source>
        <dbReference type="SAM" id="MobiDB-lite"/>
    </source>
</evidence>
<reference evidence="2" key="1">
    <citation type="submission" date="2021-02" db="EMBL/GenBank/DDBJ databases">
        <authorList>
            <person name="Dougan E. K."/>
            <person name="Rhodes N."/>
            <person name="Thang M."/>
            <person name="Chan C."/>
        </authorList>
    </citation>
    <scope>NUCLEOTIDE SEQUENCE</scope>
</reference>
<dbReference type="Proteomes" id="UP000601435">
    <property type="component" value="Unassembled WGS sequence"/>
</dbReference>
<organism evidence="2 3">
    <name type="scientific">Symbiodinium necroappetens</name>
    <dbReference type="NCBI Taxonomy" id="1628268"/>
    <lineage>
        <taxon>Eukaryota</taxon>
        <taxon>Sar</taxon>
        <taxon>Alveolata</taxon>
        <taxon>Dinophyceae</taxon>
        <taxon>Suessiales</taxon>
        <taxon>Symbiodiniaceae</taxon>
        <taxon>Symbiodinium</taxon>
    </lineage>
</organism>
<dbReference type="AlphaFoldDB" id="A0A813C155"/>
<feature type="region of interest" description="Disordered" evidence="1">
    <location>
        <begin position="321"/>
        <end position="341"/>
    </location>
</feature>
<gene>
    <name evidence="2" type="ORF">SNEC2469_LOCUS32836</name>
</gene>
<evidence type="ECO:0000313" key="2">
    <source>
        <dbReference type="EMBL" id="CAE7937114.1"/>
    </source>
</evidence>
<keyword evidence="3" id="KW-1185">Reference proteome</keyword>
<name>A0A813C155_9DINO</name>
<proteinExistence type="predicted"/>